<feature type="domain" description="DUF2202" evidence="3">
    <location>
        <begin position="32"/>
        <end position="190"/>
    </location>
</feature>
<evidence type="ECO:0000256" key="1">
    <source>
        <dbReference type="SAM" id="MobiDB-lite"/>
    </source>
</evidence>
<reference evidence="4 5" key="1">
    <citation type="submission" date="2018-02" db="EMBL/GenBank/DDBJ databases">
        <title>Draft genome sequence of bacterial isolates from marine environment.</title>
        <authorList>
            <person name="Singh S.K."/>
            <person name="Hill R."/>
            <person name="Major S."/>
            <person name="Cai H."/>
            <person name="Li Y."/>
        </authorList>
    </citation>
    <scope>NUCLEOTIDE SEQUENCE [LARGE SCALE GENOMIC DNA]</scope>
    <source>
        <strain evidence="4 5">IMET F</strain>
    </source>
</reference>
<dbReference type="InterPro" id="IPR012347">
    <property type="entry name" value="Ferritin-like"/>
</dbReference>
<feature type="transmembrane region" description="Helical" evidence="2">
    <location>
        <begin position="6"/>
        <end position="24"/>
    </location>
</feature>
<name>A0A2S7I540_9FLAO</name>
<evidence type="ECO:0000259" key="3">
    <source>
        <dbReference type="Pfam" id="PF09968"/>
    </source>
</evidence>
<keyword evidence="2" id="KW-1133">Transmembrane helix</keyword>
<proteinExistence type="predicted"/>
<evidence type="ECO:0000256" key="2">
    <source>
        <dbReference type="SAM" id="Phobius"/>
    </source>
</evidence>
<comment type="caution">
    <text evidence="4">The sequence shown here is derived from an EMBL/GenBank/DDBJ whole genome shotgun (WGS) entry which is preliminary data.</text>
</comment>
<accession>A0A2S7I540</accession>
<evidence type="ECO:0000313" key="4">
    <source>
        <dbReference type="EMBL" id="PPZ91686.1"/>
    </source>
</evidence>
<dbReference type="EMBL" id="PTPZ01000003">
    <property type="protein sequence ID" value="PPZ91686.1"/>
    <property type="molecule type" value="Genomic_DNA"/>
</dbReference>
<sequence length="225" mass="26028">MKTKSFTLVILVIFGMVIFTNYTSKNTKETDASSLLFMLEEEKLAHDVYTFLYSKWETRPFANIKESEKVHMQKVQELLDQNKIPYEILPEGKFKNQNLQKLYNELTAKGKVSEIEALKAGATIEDVDIYDLQRLTKETQNQDIANVYKFLECASRNHLRAFSRNLEMRNAKYVPQYISKNDYEKIINAEHEQCGLQNGMQCQNQGKGRGNRGRGNGFGNENCMN</sequence>
<protein>
    <recommendedName>
        <fullName evidence="3">DUF2202 domain-containing protein</fullName>
    </recommendedName>
</protein>
<evidence type="ECO:0000313" key="5">
    <source>
        <dbReference type="Proteomes" id="UP000238565"/>
    </source>
</evidence>
<dbReference type="InterPro" id="IPR019243">
    <property type="entry name" value="DUF2202"/>
</dbReference>
<keyword evidence="2" id="KW-0472">Membrane</keyword>
<dbReference type="Proteomes" id="UP000238565">
    <property type="component" value="Unassembled WGS sequence"/>
</dbReference>
<dbReference type="RefSeq" id="WP_104793388.1">
    <property type="nucleotide sequence ID" value="NZ_PTPZ01000003.1"/>
</dbReference>
<feature type="region of interest" description="Disordered" evidence="1">
    <location>
        <begin position="204"/>
        <end position="225"/>
    </location>
</feature>
<keyword evidence="2" id="KW-0812">Transmembrane</keyword>
<dbReference type="InterPro" id="IPR009078">
    <property type="entry name" value="Ferritin-like_SF"/>
</dbReference>
<dbReference type="SUPFAM" id="SSF47240">
    <property type="entry name" value="Ferritin-like"/>
    <property type="match status" value="1"/>
</dbReference>
<dbReference type="AlphaFoldDB" id="A0A2S7I540"/>
<gene>
    <name evidence="4" type="ORF">C3729_06360</name>
</gene>
<dbReference type="Gene3D" id="1.20.1260.10">
    <property type="match status" value="1"/>
</dbReference>
<organism evidence="4 5">
    <name type="scientific">Cloacibacterium normanense</name>
    <dbReference type="NCBI Taxonomy" id="237258"/>
    <lineage>
        <taxon>Bacteria</taxon>
        <taxon>Pseudomonadati</taxon>
        <taxon>Bacteroidota</taxon>
        <taxon>Flavobacteriia</taxon>
        <taxon>Flavobacteriales</taxon>
        <taxon>Weeksellaceae</taxon>
    </lineage>
</organism>
<dbReference type="Pfam" id="PF09968">
    <property type="entry name" value="DUF2202"/>
    <property type="match status" value="1"/>
</dbReference>
<dbReference type="CDD" id="cd01048">
    <property type="entry name" value="Ferritin_like_AB2"/>
    <property type="match status" value="1"/>
</dbReference>